<dbReference type="Proteomes" id="UP000016307">
    <property type="component" value="Unassembled WGS sequence"/>
</dbReference>
<evidence type="ECO:0000313" key="2">
    <source>
        <dbReference type="EMBL" id="ERF57497.1"/>
    </source>
</evidence>
<proteinExistence type="predicted"/>
<gene>
    <name evidence="2" type="ORF">H641_02943</name>
</gene>
<keyword evidence="3" id="KW-1185">Reference proteome</keyword>
<comment type="caution">
    <text evidence="2">The sequence shown here is derived from an EMBL/GenBank/DDBJ whole genome shotgun (WGS) entry which is preliminary data.</text>
</comment>
<dbReference type="AlphaFoldDB" id="U1F0M8"/>
<feature type="region of interest" description="Disordered" evidence="1">
    <location>
        <begin position="1"/>
        <end position="38"/>
    </location>
</feature>
<name>U1F0M8_9ACTN</name>
<evidence type="ECO:0000313" key="3">
    <source>
        <dbReference type="Proteomes" id="UP000016307"/>
    </source>
</evidence>
<organism evidence="2 3">
    <name type="scientific">Cutibacterium granulosum DSM 20700</name>
    <dbReference type="NCBI Taxonomy" id="1160719"/>
    <lineage>
        <taxon>Bacteria</taxon>
        <taxon>Bacillati</taxon>
        <taxon>Actinomycetota</taxon>
        <taxon>Actinomycetes</taxon>
        <taxon>Propionibacteriales</taxon>
        <taxon>Propionibacteriaceae</taxon>
        <taxon>Cutibacterium</taxon>
    </lineage>
</organism>
<sequence length="110" mass="11977">MFGHHGPGDAATAIRLSDVSAGPVGAARSEMAGDRMRQRVGCQDARRWQTILRRADGNAFRAQRFRGHQYRGMERCEPSLTIKLGGEQYKQGVEAAAPSVGGRLPMAVPR</sequence>
<protein>
    <submittedName>
        <fullName evidence="2">Uncharacterized protein</fullName>
    </submittedName>
</protein>
<reference evidence="2 3" key="1">
    <citation type="journal article" date="2013" name="BMC Genomics">
        <title>Comparative genomics reveals distinct host-interacting traits of three major human-associated propionibacteria.</title>
        <authorList>
            <person name="Mak T.N."/>
            <person name="Schmid M."/>
            <person name="Brzuszkiewicz E."/>
            <person name="Zeng G."/>
            <person name="Meyer R."/>
            <person name="Sfanos K.S."/>
            <person name="Brinkmann V."/>
            <person name="Meyer T.F."/>
            <person name="Bruggemann H."/>
        </authorList>
    </citation>
    <scope>NUCLEOTIDE SEQUENCE [LARGE SCALE GENOMIC DNA]</scope>
    <source>
        <strain evidence="2 3">DSM 20700</strain>
    </source>
</reference>
<dbReference type="EMBL" id="AOSS01000092">
    <property type="protein sequence ID" value="ERF57497.1"/>
    <property type="molecule type" value="Genomic_DNA"/>
</dbReference>
<accession>U1F0M8</accession>
<evidence type="ECO:0000256" key="1">
    <source>
        <dbReference type="SAM" id="MobiDB-lite"/>
    </source>
</evidence>